<comment type="similarity">
    <text evidence="2 5">Belongs to the sulfotransferase 1 family.</text>
</comment>
<dbReference type="AlphaFoldDB" id="A0AAV0ACA9"/>
<keyword evidence="8" id="KW-1185">Reference proteome</keyword>
<evidence type="ECO:0000313" key="8">
    <source>
        <dbReference type="Proteomes" id="UP001152836"/>
    </source>
</evidence>
<evidence type="ECO:0000256" key="4">
    <source>
        <dbReference type="ARBA" id="ARBA00022679"/>
    </source>
</evidence>
<dbReference type="GO" id="GO:0005737">
    <property type="term" value="C:cytoplasm"/>
    <property type="evidence" value="ECO:0007669"/>
    <property type="project" value="UniProtKB-SubCell"/>
</dbReference>
<proteinExistence type="inferred from homology"/>
<gene>
    <name evidence="7" type="primary">Sult2a7</name>
    <name evidence="7" type="ORF">PHOROB_LOCUS16629</name>
</gene>
<comment type="subcellular location">
    <subcellularLocation>
        <location evidence="1">Cytoplasm</location>
    </subcellularLocation>
</comment>
<dbReference type="InterPro" id="IPR000863">
    <property type="entry name" value="Sulfotransferase_dom"/>
</dbReference>
<organism evidence="7 8">
    <name type="scientific">Phodopus roborovskii</name>
    <name type="common">Roborovski's desert hamster</name>
    <name type="synonym">Cricetulus roborovskii</name>
    <dbReference type="NCBI Taxonomy" id="109678"/>
    <lineage>
        <taxon>Eukaryota</taxon>
        <taxon>Metazoa</taxon>
        <taxon>Chordata</taxon>
        <taxon>Craniata</taxon>
        <taxon>Vertebrata</taxon>
        <taxon>Euteleostomi</taxon>
        <taxon>Mammalia</taxon>
        <taxon>Eutheria</taxon>
        <taxon>Euarchontoglires</taxon>
        <taxon>Glires</taxon>
        <taxon>Rodentia</taxon>
        <taxon>Myomorpha</taxon>
        <taxon>Muroidea</taxon>
        <taxon>Cricetidae</taxon>
        <taxon>Cricetinae</taxon>
        <taxon>Phodopus</taxon>
    </lineage>
</organism>
<dbReference type="Gene3D" id="3.40.50.300">
    <property type="entry name" value="P-loop containing nucleotide triphosphate hydrolases"/>
    <property type="match status" value="1"/>
</dbReference>
<dbReference type="PANTHER" id="PTHR11783">
    <property type="entry name" value="SULFOTRANSFERASE SULT"/>
    <property type="match status" value="1"/>
</dbReference>
<dbReference type="EMBL" id="CALSGD010001620">
    <property type="protein sequence ID" value="CAH7397560.1"/>
    <property type="molecule type" value="Genomic_DNA"/>
</dbReference>
<reference evidence="7" key="1">
    <citation type="submission" date="2022-06" db="EMBL/GenBank/DDBJ databases">
        <authorList>
            <person name="Andreotti S."/>
            <person name="Wyler E."/>
        </authorList>
    </citation>
    <scope>NUCLEOTIDE SEQUENCE</scope>
</reference>
<evidence type="ECO:0000313" key="7">
    <source>
        <dbReference type="EMBL" id="CAH7397560.1"/>
    </source>
</evidence>
<evidence type="ECO:0000259" key="6">
    <source>
        <dbReference type="Pfam" id="PF00685"/>
    </source>
</evidence>
<dbReference type="GO" id="GO:0008146">
    <property type="term" value="F:sulfotransferase activity"/>
    <property type="evidence" value="ECO:0007669"/>
    <property type="project" value="InterPro"/>
</dbReference>
<dbReference type="EC" id="2.8.2.-" evidence="5"/>
<dbReference type="Proteomes" id="UP001152836">
    <property type="component" value="Unassembled WGS sequence"/>
</dbReference>
<sequence length="193" mass="22809">MTLVQVVERVSQHREPKRGIVGTNWLVETVSLIQSKGNPECVQSMPVWERSPWIETEIGQKYLISNERPPLLISHLPFHLFPKSFFHSKAKVIYVMRNPRDVLVSGYFFWSKSNLVKNADSLSTYFEWFLKGNVAYGSWFEHIRGWLSMRGSENFLLLSYEDMKKVNLGYTRHYFKRSLRKIILSSFVYFIFT</sequence>
<dbReference type="Pfam" id="PF00685">
    <property type="entry name" value="Sulfotransfer_1"/>
    <property type="match status" value="1"/>
</dbReference>
<keyword evidence="4 5" id="KW-0808">Transferase</keyword>
<dbReference type="SUPFAM" id="SSF52540">
    <property type="entry name" value="P-loop containing nucleoside triphosphate hydrolases"/>
    <property type="match status" value="1"/>
</dbReference>
<keyword evidence="3" id="KW-0963">Cytoplasm</keyword>
<evidence type="ECO:0000256" key="2">
    <source>
        <dbReference type="ARBA" id="ARBA00005771"/>
    </source>
</evidence>
<protein>
    <recommendedName>
        <fullName evidence="5">Sulfotransferase</fullName>
        <ecNumber evidence="5">2.8.2.-</ecNumber>
    </recommendedName>
</protein>
<dbReference type="InterPro" id="IPR027417">
    <property type="entry name" value="P-loop_NTPase"/>
</dbReference>
<evidence type="ECO:0000256" key="5">
    <source>
        <dbReference type="RuleBase" id="RU361155"/>
    </source>
</evidence>
<feature type="domain" description="Sulfotransferase" evidence="6">
    <location>
        <begin position="22"/>
        <end position="165"/>
    </location>
</feature>
<name>A0AAV0ACA9_PHORO</name>
<evidence type="ECO:0000256" key="3">
    <source>
        <dbReference type="ARBA" id="ARBA00022490"/>
    </source>
</evidence>
<evidence type="ECO:0000256" key="1">
    <source>
        <dbReference type="ARBA" id="ARBA00004496"/>
    </source>
</evidence>
<comment type="caution">
    <text evidence="7">The sequence shown here is derived from an EMBL/GenBank/DDBJ whole genome shotgun (WGS) entry which is preliminary data.</text>
</comment>
<accession>A0AAV0ACA9</accession>